<reference evidence="2 3" key="1">
    <citation type="submission" date="2016-10" db="EMBL/GenBank/DDBJ databases">
        <authorList>
            <person name="de Groot N.N."/>
        </authorList>
    </citation>
    <scope>NUCLEOTIDE SEQUENCE [LARGE SCALE GENOMIC DNA]</scope>
    <source>
        <strain evidence="2 3">DSM 19547</strain>
    </source>
</reference>
<keyword evidence="3" id="KW-1185">Reference proteome</keyword>
<dbReference type="Proteomes" id="UP000199356">
    <property type="component" value="Unassembled WGS sequence"/>
</dbReference>
<dbReference type="EMBL" id="FOXA01000012">
    <property type="protein sequence ID" value="SFP76099.1"/>
    <property type="molecule type" value="Genomic_DNA"/>
</dbReference>
<feature type="compositionally biased region" description="Basic and acidic residues" evidence="1">
    <location>
        <begin position="15"/>
        <end position="30"/>
    </location>
</feature>
<sequence length="69" mass="7645">MTTNHHLNPAAGGLIREDGFEDRPAHDMSNEQAVKLRELSEKAGEPFDGNLDARQADARIAYLEKKLKG</sequence>
<evidence type="ECO:0008006" key="4">
    <source>
        <dbReference type="Google" id="ProtNLM"/>
    </source>
</evidence>
<protein>
    <recommendedName>
        <fullName evidence="4">DUF3072 domain-containing protein</fullName>
    </recommendedName>
</protein>
<dbReference type="RefSeq" id="WP_093423391.1">
    <property type="nucleotide sequence ID" value="NZ_FOXA01000012.1"/>
</dbReference>
<dbReference type="STRING" id="441119.SAMN04488047_11270"/>
<feature type="region of interest" description="Disordered" evidence="1">
    <location>
        <begin position="1"/>
        <end position="30"/>
    </location>
</feature>
<dbReference type="AlphaFoldDB" id="A0A1I5SZB2"/>
<name>A0A1I5SZB2_9RHOB</name>
<gene>
    <name evidence="2" type="ORF">SAMN04488047_11270</name>
</gene>
<evidence type="ECO:0000256" key="1">
    <source>
        <dbReference type="SAM" id="MobiDB-lite"/>
    </source>
</evidence>
<evidence type="ECO:0000313" key="2">
    <source>
        <dbReference type="EMBL" id="SFP76099.1"/>
    </source>
</evidence>
<dbReference type="OrthoDB" id="7871968at2"/>
<evidence type="ECO:0000313" key="3">
    <source>
        <dbReference type="Proteomes" id="UP000199356"/>
    </source>
</evidence>
<accession>A0A1I5SZB2</accession>
<organism evidence="2 3">
    <name type="scientific">Tranquillimonas alkanivorans</name>
    <dbReference type="NCBI Taxonomy" id="441119"/>
    <lineage>
        <taxon>Bacteria</taxon>
        <taxon>Pseudomonadati</taxon>
        <taxon>Pseudomonadota</taxon>
        <taxon>Alphaproteobacteria</taxon>
        <taxon>Rhodobacterales</taxon>
        <taxon>Roseobacteraceae</taxon>
        <taxon>Tranquillimonas</taxon>
    </lineage>
</organism>
<proteinExistence type="predicted"/>